<proteinExistence type="predicted"/>
<accession>A0A3B0XUC7</accession>
<dbReference type="AlphaFoldDB" id="A0A3B0XUC7"/>
<name>A0A3B0XUC7_9ZZZZ</name>
<organism evidence="1">
    <name type="scientific">hydrothermal vent metagenome</name>
    <dbReference type="NCBI Taxonomy" id="652676"/>
    <lineage>
        <taxon>unclassified sequences</taxon>
        <taxon>metagenomes</taxon>
        <taxon>ecological metagenomes</taxon>
    </lineage>
</organism>
<reference evidence="1" key="1">
    <citation type="submission" date="2018-06" db="EMBL/GenBank/DDBJ databases">
        <authorList>
            <person name="Zhirakovskaya E."/>
        </authorList>
    </citation>
    <scope>NUCLEOTIDE SEQUENCE</scope>
</reference>
<dbReference type="EMBL" id="UOFJ01000632">
    <property type="protein sequence ID" value="VAW71898.1"/>
    <property type="molecule type" value="Genomic_DNA"/>
</dbReference>
<protein>
    <submittedName>
        <fullName evidence="1">Uncharacterized protein</fullName>
    </submittedName>
</protein>
<evidence type="ECO:0000313" key="1">
    <source>
        <dbReference type="EMBL" id="VAW71898.1"/>
    </source>
</evidence>
<sequence>MKYRFKAIKHAQNINLFDSAYIDHEAAIQAAFTYVDLFVENNTAVDKLLETVLDDNRRASLSFTHDETTYIVEPDLQ</sequence>
<gene>
    <name evidence="1" type="ORF">MNBD_GAMMA10-2037</name>
</gene>